<feature type="signal peptide" evidence="1">
    <location>
        <begin position="1"/>
        <end position="24"/>
    </location>
</feature>
<dbReference type="Gene3D" id="2.80.10.50">
    <property type="match status" value="1"/>
</dbReference>
<dbReference type="Proteomes" id="UP001470809">
    <property type="component" value="Chromosome"/>
</dbReference>
<organism evidence="3 4">
    <name type="scientific">Yoonia rhodophyticola</name>
    <dbReference type="NCBI Taxonomy" id="3137370"/>
    <lineage>
        <taxon>Bacteria</taxon>
        <taxon>Pseudomonadati</taxon>
        <taxon>Pseudomonadota</taxon>
        <taxon>Alphaproteobacteria</taxon>
        <taxon>Rhodobacterales</taxon>
        <taxon>Paracoccaceae</taxon>
        <taxon>Yoonia</taxon>
    </lineage>
</organism>
<dbReference type="KEGG" id="yrh:AABB31_21810"/>
<dbReference type="InterPro" id="IPR000772">
    <property type="entry name" value="Ricin_B_lectin"/>
</dbReference>
<proteinExistence type="predicted"/>
<reference evidence="3" key="1">
    <citation type="submission" date="2024-08" db="EMBL/GenBank/DDBJ databases">
        <title>Phylogenomic analyses of a clade within the roseobacter group suggest taxonomic reassignments of species of the genera Aestuariivita, Citreicella, Loktanella, Nautella, Pelagibaca, Ruegeria, Thalassobius, Thiobacimonas and Tropicibacter, and the proposal o.</title>
        <authorList>
            <person name="Jeon C.O."/>
        </authorList>
    </citation>
    <scope>NUCLEOTIDE SEQUENCE</scope>
    <source>
        <strain evidence="3">SS1-5</strain>
    </source>
</reference>
<feature type="domain" description="Ricin B lectin" evidence="2">
    <location>
        <begin position="43"/>
        <end position="153"/>
    </location>
</feature>
<protein>
    <submittedName>
        <fullName evidence="3">Ricin-type beta-trefoil lectin domain protein</fullName>
    </submittedName>
</protein>
<feature type="chain" id="PRO_5042870195" evidence="1">
    <location>
        <begin position="25"/>
        <end position="189"/>
    </location>
</feature>
<dbReference type="AlphaFoldDB" id="A0AAN0MA68"/>
<evidence type="ECO:0000256" key="1">
    <source>
        <dbReference type="SAM" id="SignalP"/>
    </source>
</evidence>
<keyword evidence="4" id="KW-1185">Reference proteome</keyword>
<gene>
    <name evidence="3" type="ORF">AABB31_21810</name>
</gene>
<keyword evidence="1" id="KW-0732">Signal</keyword>
<dbReference type="Pfam" id="PF00652">
    <property type="entry name" value="Ricin_B_lectin"/>
    <property type="match status" value="1"/>
</dbReference>
<evidence type="ECO:0000313" key="4">
    <source>
        <dbReference type="Proteomes" id="UP001470809"/>
    </source>
</evidence>
<name>A0AAN0MA68_9RHOB</name>
<dbReference type="InterPro" id="IPR035992">
    <property type="entry name" value="Ricin_B-like_lectins"/>
</dbReference>
<evidence type="ECO:0000313" key="3">
    <source>
        <dbReference type="EMBL" id="WZU67524.1"/>
    </source>
</evidence>
<dbReference type="SUPFAM" id="SSF50370">
    <property type="entry name" value="Ricin B-like lectins"/>
    <property type="match status" value="1"/>
</dbReference>
<sequence>MGHTSLCKALCAGIAILLAPAAQAQTAVSDPSYLQLVDRLDRPQDGYCLDVVGSGGRYAFDRPLVVHNCKPGQAADEIVTHMSDGSIRFPAFDLCLTAMGGGRTVLPGISLALRDCGENTGISLLEVQQQFQFQADGKLNLKGSDLCLVVGPRSAETASSAHRWRPIYMDVCDTAPTDRATWALIPPMT</sequence>
<dbReference type="RefSeq" id="WP_342076835.1">
    <property type="nucleotide sequence ID" value="NZ_CP151767.2"/>
</dbReference>
<dbReference type="PROSITE" id="PS50231">
    <property type="entry name" value="RICIN_B_LECTIN"/>
    <property type="match status" value="1"/>
</dbReference>
<dbReference type="EMBL" id="CP151767">
    <property type="protein sequence ID" value="WZU67524.1"/>
    <property type="molecule type" value="Genomic_DNA"/>
</dbReference>
<evidence type="ECO:0000259" key="2">
    <source>
        <dbReference type="Pfam" id="PF00652"/>
    </source>
</evidence>
<accession>A0AAN0MA68</accession>